<dbReference type="InterPro" id="IPR039204">
    <property type="entry name" value="MRS2-like"/>
</dbReference>
<evidence type="ECO:0000313" key="5">
    <source>
        <dbReference type="Proteomes" id="UP000541444"/>
    </source>
</evidence>
<dbReference type="Proteomes" id="UP000541444">
    <property type="component" value="Unassembled WGS sequence"/>
</dbReference>
<comment type="function">
    <text evidence="2">Magnesium transporter that may mediate the influx of magnesium.</text>
</comment>
<keyword evidence="2" id="KW-0460">Magnesium</keyword>
<dbReference type="GO" id="GO:0015095">
    <property type="term" value="F:magnesium ion transmembrane transporter activity"/>
    <property type="evidence" value="ECO:0007669"/>
    <property type="project" value="TreeGrafter"/>
</dbReference>
<dbReference type="Gene3D" id="1.20.58.340">
    <property type="entry name" value="Magnesium transport protein CorA, transmembrane region"/>
    <property type="match status" value="1"/>
</dbReference>
<feature type="coiled-coil region" evidence="3">
    <location>
        <begin position="143"/>
        <end position="170"/>
    </location>
</feature>
<sequence>MILELDKAILMRYCSQPAIDLRLLDPMFIYPSTILGQERAIVVGLEHVRCIITADEAILMNSLDGSIIQYELELCKRLQSNKHQKDDLPFKFRALELALECTCMSLDAQVKEQELEIYPVLDELASSISTCNLKLVRRFRGHLLALTRRVQEVRNEIEHLMEDYEDMAEMYLIEKKETMEPALSSVRGYNIEKLEMLLKVYFVSIDNTLSKILSLKECIDDTEDFINIKLANVQNRLILHLAAATFGATMFVVVTGFFGMNLALGNFGNSASFNWALIIT</sequence>
<proteinExistence type="inferred from homology"/>
<dbReference type="PANTHER" id="PTHR13890:SF39">
    <property type="entry name" value="MAGNESIUM TRANSPORTER MRS2-5"/>
    <property type="match status" value="1"/>
</dbReference>
<comment type="caution">
    <text evidence="2">Lacks conserved residue(s) required for the propagation of feature annotation.</text>
</comment>
<keyword evidence="5" id="KW-1185">Reference proteome</keyword>
<keyword evidence="2" id="KW-0406">Ion transport</keyword>
<dbReference type="PANTHER" id="PTHR13890">
    <property type="entry name" value="RNA SPLICING PROTEIN MRS2, MITOCHONDRIAL"/>
    <property type="match status" value="1"/>
</dbReference>
<accession>A0A7J7MXD1</accession>
<evidence type="ECO:0000256" key="3">
    <source>
        <dbReference type="SAM" id="Coils"/>
    </source>
</evidence>
<comment type="subcellular location">
    <subcellularLocation>
        <location evidence="2">Membrane</location>
        <topology evidence="2">Multi-pass membrane protein</topology>
    </subcellularLocation>
</comment>
<keyword evidence="3" id="KW-0175">Coiled coil</keyword>
<gene>
    <name evidence="4" type="ORF">GIB67_032211</name>
</gene>
<keyword evidence="2" id="KW-0812">Transmembrane</keyword>
<reference evidence="4 5" key="1">
    <citation type="journal article" date="2020" name="IScience">
        <title>Genome Sequencing of the Endangered Kingdonia uniflora (Circaeasteraceae, Ranunculales) Reveals Potential Mechanisms of Evolutionary Specialization.</title>
        <authorList>
            <person name="Sun Y."/>
            <person name="Deng T."/>
            <person name="Zhang A."/>
            <person name="Moore M.J."/>
            <person name="Landis J.B."/>
            <person name="Lin N."/>
            <person name="Zhang H."/>
            <person name="Zhang X."/>
            <person name="Huang J."/>
            <person name="Zhang X."/>
            <person name="Sun H."/>
            <person name="Wang H."/>
        </authorList>
    </citation>
    <scope>NUCLEOTIDE SEQUENCE [LARGE SCALE GENOMIC DNA]</scope>
    <source>
        <strain evidence="4">TB1705</strain>
        <tissue evidence="4">Leaf</tissue>
    </source>
</reference>
<comment type="similarity">
    <text evidence="1 2">Belongs to the CorA metal ion transporter (MIT) (TC 1.A.35.5) family.</text>
</comment>
<keyword evidence="2" id="KW-0813">Transport</keyword>
<organism evidence="4 5">
    <name type="scientific">Kingdonia uniflora</name>
    <dbReference type="NCBI Taxonomy" id="39325"/>
    <lineage>
        <taxon>Eukaryota</taxon>
        <taxon>Viridiplantae</taxon>
        <taxon>Streptophyta</taxon>
        <taxon>Embryophyta</taxon>
        <taxon>Tracheophyta</taxon>
        <taxon>Spermatophyta</taxon>
        <taxon>Magnoliopsida</taxon>
        <taxon>Ranunculales</taxon>
        <taxon>Circaeasteraceae</taxon>
        <taxon>Kingdonia</taxon>
    </lineage>
</organism>
<evidence type="ECO:0000256" key="1">
    <source>
        <dbReference type="ARBA" id="ARBA00007535"/>
    </source>
</evidence>
<dbReference type="AlphaFoldDB" id="A0A7J7MXD1"/>
<dbReference type="Gene3D" id="2.40.128.330">
    <property type="match status" value="1"/>
</dbReference>
<comment type="caution">
    <text evidence="4">The sequence shown here is derived from an EMBL/GenBank/DDBJ whole genome shotgun (WGS) entry which is preliminary data.</text>
</comment>
<keyword evidence="2" id="KW-0472">Membrane</keyword>
<protein>
    <recommendedName>
        <fullName evidence="2">Magnesium transporter</fullName>
    </recommendedName>
</protein>
<dbReference type="GO" id="GO:0016020">
    <property type="term" value="C:membrane"/>
    <property type="evidence" value="ECO:0007669"/>
    <property type="project" value="UniProtKB-SubCell"/>
</dbReference>
<evidence type="ECO:0000256" key="2">
    <source>
        <dbReference type="RuleBase" id="RU366041"/>
    </source>
</evidence>
<dbReference type="EMBL" id="JACGCM010001193">
    <property type="protein sequence ID" value="KAF6159440.1"/>
    <property type="molecule type" value="Genomic_DNA"/>
</dbReference>
<dbReference type="OrthoDB" id="10251508at2759"/>
<evidence type="ECO:0000313" key="4">
    <source>
        <dbReference type="EMBL" id="KAF6159440.1"/>
    </source>
</evidence>
<feature type="transmembrane region" description="Helical" evidence="2">
    <location>
        <begin position="237"/>
        <end position="260"/>
    </location>
</feature>
<dbReference type="CDD" id="cd12823">
    <property type="entry name" value="Mrs2_Mfm1p-like"/>
    <property type="match status" value="1"/>
</dbReference>
<dbReference type="FunFam" id="1.20.58.340:FF:000024">
    <property type="entry name" value="Magnesium transporter MRS2-5"/>
    <property type="match status" value="1"/>
</dbReference>
<name>A0A7J7MXD1_9MAGN</name>
<dbReference type="Pfam" id="PF22099">
    <property type="entry name" value="MRS2-like"/>
    <property type="match status" value="1"/>
</dbReference>
<keyword evidence="2" id="KW-1133">Transmembrane helix</keyword>